<evidence type="ECO:0000256" key="4">
    <source>
        <dbReference type="ARBA" id="ARBA00022989"/>
    </source>
</evidence>
<keyword evidence="3" id="KW-0732">Signal</keyword>
<evidence type="ECO:0000259" key="7">
    <source>
        <dbReference type="Pfam" id="PF13947"/>
    </source>
</evidence>
<dbReference type="FunCoup" id="A0A059C9W3">
    <property type="interactions" value="89"/>
</dbReference>
<dbReference type="eggNOG" id="ENOG502QS9Z">
    <property type="taxonomic scope" value="Eukaryota"/>
</dbReference>
<comment type="subcellular location">
    <subcellularLocation>
        <location evidence="1">Membrane</location>
        <topology evidence="1">Single-pass membrane protein</topology>
    </subcellularLocation>
</comment>
<dbReference type="PANTHER" id="PTHR33355">
    <property type="entry name" value="WALL-ASSOCIATED RECEPTOR KINASE CARBOXY-TERMINAL PROTEIN-RELATED"/>
    <property type="match status" value="1"/>
</dbReference>
<keyword evidence="2 6" id="KW-0812">Transmembrane</keyword>
<evidence type="ECO:0000256" key="2">
    <source>
        <dbReference type="ARBA" id="ARBA00022692"/>
    </source>
</evidence>
<sequence>MLQISTLSTLVVPPMASLLTIKSPSLHFQITHLLVFFIILAPAQSISHCRTSCGAIPIHYPFGIDDGCGSPYYRHLLVCSDTGNLELRTPSGRYPVRNISYTDPHILLIDPFMWNCLDRDNFRPTRAFSLDTSTHLSLSPQNDYLFFNCSEEDVIIEPKPMFCERYPDRCDSSCDSSSYLCRHLPQCPSALRSSSCCSYYPKATESLRLMLRYCASYTSVYWRNIGAGPYDQIAEYGIRVDFDIPVTTRCLTCQDNLKSGGTCGFDTQTESFLCICEGRNGTASCKDRSISGHSKTAVIAGSVTAVSGAGAIGIGAGIWFWKKVRAKAPVTCGVQTNDNRLF</sequence>
<evidence type="ECO:0000313" key="8">
    <source>
        <dbReference type="EMBL" id="KCW75258.1"/>
    </source>
</evidence>
<accession>A0A059C9W3</accession>
<dbReference type="OMA" id="RYPERCD"/>
<keyword evidence="4 6" id="KW-1133">Transmembrane helix</keyword>
<evidence type="ECO:0000256" key="1">
    <source>
        <dbReference type="ARBA" id="ARBA00004167"/>
    </source>
</evidence>
<dbReference type="Gramene" id="KCW75258">
    <property type="protein sequence ID" value="KCW75258"/>
    <property type="gene ID" value="EUGRSUZ_E04010"/>
</dbReference>
<dbReference type="GO" id="GO:0030247">
    <property type="term" value="F:polysaccharide binding"/>
    <property type="evidence" value="ECO:0007669"/>
    <property type="project" value="InterPro"/>
</dbReference>
<evidence type="ECO:0000256" key="5">
    <source>
        <dbReference type="ARBA" id="ARBA00023136"/>
    </source>
</evidence>
<dbReference type="PANTHER" id="PTHR33355:SF5">
    <property type="entry name" value="F12F1.23 PROTEIN"/>
    <property type="match status" value="1"/>
</dbReference>
<reference evidence="8" key="1">
    <citation type="submission" date="2013-07" db="EMBL/GenBank/DDBJ databases">
        <title>The genome of Eucalyptus grandis.</title>
        <authorList>
            <person name="Schmutz J."/>
            <person name="Hayes R."/>
            <person name="Myburg A."/>
            <person name="Tuskan G."/>
            <person name="Grattapaglia D."/>
            <person name="Rokhsar D.S."/>
        </authorList>
    </citation>
    <scope>NUCLEOTIDE SEQUENCE</scope>
    <source>
        <tissue evidence="8">Leaf extractions</tissue>
    </source>
</reference>
<name>A0A059C9W3_EUCGR</name>
<dbReference type="InterPro" id="IPR025287">
    <property type="entry name" value="WAK_GUB"/>
</dbReference>
<keyword evidence="5 6" id="KW-0472">Membrane</keyword>
<gene>
    <name evidence="8" type="ORF">EUGRSUZ_E04010</name>
</gene>
<dbReference type="InParanoid" id="A0A059C9W3"/>
<dbReference type="GO" id="GO:0016020">
    <property type="term" value="C:membrane"/>
    <property type="evidence" value="ECO:0007669"/>
    <property type="project" value="UniProtKB-SubCell"/>
</dbReference>
<dbReference type="STRING" id="71139.A0A059C9W3"/>
<organism evidence="8">
    <name type="scientific">Eucalyptus grandis</name>
    <name type="common">Flooded gum</name>
    <dbReference type="NCBI Taxonomy" id="71139"/>
    <lineage>
        <taxon>Eukaryota</taxon>
        <taxon>Viridiplantae</taxon>
        <taxon>Streptophyta</taxon>
        <taxon>Embryophyta</taxon>
        <taxon>Tracheophyta</taxon>
        <taxon>Spermatophyta</taxon>
        <taxon>Magnoliopsida</taxon>
        <taxon>eudicotyledons</taxon>
        <taxon>Gunneridae</taxon>
        <taxon>Pentapetalae</taxon>
        <taxon>rosids</taxon>
        <taxon>malvids</taxon>
        <taxon>Myrtales</taxon>
        <taxon>Myrtaceae</taxon>
        <taxon>Myrtoideae</taxon>
        <taxon>Eucalypteae</taxon>
        <taxon>Eucalyptus</taxon>
    </lineage>
</organism>
<proteinExistence type="predicted"/>
<protein>
    <recommendedName>
        <fullName evidence="7">Wall-associated receptor kinase galacturonan-binding domain-containing protein</fullName>
    </recommendedName>
</protein>
<feature type="transmembrane region" description="Helical" evidence="6">
    <location>
        <begin position="296"/>
        <end position="321"/>
    </location>
</feature>
<dbReference type="AlphaFoldDB" id="A0A059C9W3"/>
<dbReference type="KEGG" id="egr:104445690"/>
<dbReference type="Pfam" id="PF13947">
    <property type="entry name" value="GUB_WAK_bind"/>
    <property type="match status" value="1"/>
</dbReference>
<evidence type="ECO:0000256" key="6">
    <source>
        <dbReference type="SAM" id="Phobius"/>
    </source>
</evidence>
<feature type="domain" description="Wall-associated receptor kinase galacturonan-binding" evidence="7">
    <location>
        <begin position="49"/>
        <end position="108"/>
    </location>
</feature>
<dbReference type="EMBL" id="KK198757">
    <property type="protein sequence ID" value="KCW75258.1"/>
    <property type="molecule type" value="Genomic_DNA"/>
</dbReference>
<evidence type="ECO:0000256" key="3">
    <source>
        <dbReference type="ARBA" id="ARBA00022729"/>
    </source>
</evidence>
<dbReference type="OrthoDB" id="1857727at2759"/>